<dbReference type="SUPFAM" id="SSF64153">
    <property type="entry name" value="YjeF N-terminal domain-like"/>
    <property type="match status" value="1"/>
</dbReference>
<dbReference type="PROSITE" id="PS51385">
    <property type="entry name" value="YJEF_N"/>
    <property type="match status" value="1"/>
</dbReference>
<evidence type="ECO:0000256" key="9">
    <source>
        <dbReference type="ARBA" id="ARBA00022958"/>
    </source>
</evidence>
<feature type="binding site" evidence="17">
    <location>
        <position position="303"/>
    </location>
    <ligand>
        <name>(6S)-NADPHX</name>
        <dbReference type="ChEBI" id="CHEBI:64076"/>
    </ligand>
</feature>
<sequence>MLRISPTDTPPASISAGQGWPLFSTAATRQIEKACADRLPPHALMERAGLAIARLAMAIAPHAQRIWIACGPGNNGGDGFEAAAQLRAMLPHAQIMVSEVRAPAELPPDAQISRNKALQAGVQWLNDASVDLGPQDLCVDALLGIGLSPRTSGKTSTADQRLLQLLAQVQHCACNVLCVDVASGLDADTGQYLREFAPGHIAADQRRHTLALLTLQPGLFTGQGRDACGQIWWDDLSCDIASAPDAPNSPAPAAAAQPTAHLSNPGLASSRARPHASHKGSFGDVAVLGGEGLGLRGLSMTGAAWLAALAALHAGAGRVMLALLDEQSPQGIAPWPEIMLRRPAAQDWSQATVVCGCGGGEAVQAWLPHILAQAPQLVLDADALNAVAASPALAQQLSQRAARQQTTVLTPHPLEAARLLQTSTAQVQANRLQSCLQLASKFQCTVLLKGSGTVVANPQRQVWINASGNARLATGGTGDVLAGLIAALWAQGQSADMAATQAAFRHGHIADCWPAERPFSASALALRLGNQ</sequence>
<comment type="catalytic activity">
    <reaction evidence="16 17 18">
        <text>(6S)-NADPHX + ADP = AMP + phosphate + NADPH + H(+)</text>
        <dbReference type="Rhea" id="RHEA:32235"/>
        <dbReference type="ChEBI" id="CHEBI:15378"/>
        <dbReference type="ChEBI" id="CHEBI:43474"/>
        <dbReference type="ChEBI" id="CHEBI:57783"/>
        <dbReference type="ChEBI" id="CHEBI:64076"/>
        <dbReference type="ChEBI" id="CHEBI:456215"/>
        <dbReference type="ChEBI" id="CHEBI:456216"/>
        <dbReference type="EC" id="4.2.1.136"/>
    </reaction>
</comment>
<comment type="subunit">
    <text evidence="17">Homotetramer.</text>
</comment>
<keyword evidence="13" id="KW-0511">Multifunctional enzyme</keyword>
<dbReference type="RefSeq" id="WP_034367425.1">
    <property type="nucleotide sequence ID" value="NZ_AWOR01000032.1"/>
</dbReference>
<comment type="similarity">
    <text evidence="4 18">In the C-terminal section; belongs to the NnrD/CARKD family.</text>
</comment>
<dbReference type="SUPFAM" id="SSF53613">
    <property type="entry name" value="Ribokinase-like"/>
    <property type="match status" value="1"/>
</dbReference>
<dbReference type="InterPro" id="IPR036652">
    <property type="entry name" value="YjeF_N_dom_sf"/>
</dbReference>
<keyword evidence="11 18" id="KW-0413">Isomerase</keyword>
<feature type="binding site" evidence="17">
    <location>
        <position position="478"/>
    </location>
    <ligand>
        <name>AMP</name>
        <dbReference type="ChEBI" id="CHEBI:456215"/>
    </ligand>
</feature>
<evidence type="ECO:0000256" key="13">
    <source>
        <dbReference type="ARBA" id="ARBA00023268"/>
    </source>
</evidence>
<accession>A0A096FMG7</accession>
<dbReference type="Pfam" id="PF03853">
    <property type="entry name" value="YjeF_N"/>
    <property type="match status" value="1"/>
</dbReference>
<dbReference type="NCBIfam" id="TIGR00196">
    <property type="entry name" value="yjeF_cterm"/>
    <property type="match status" value="1"/>
</dbReference>
<dbReference type="GO" id="GO:0052855">
    <property type="term" value="F:ADP-dependent NAD(P)H-hydrate dehydratase activity"/>
    <property type="evidence" value="ECO:0007669"/>
    <property type="project" value="UniProtKB-UniRule"/>
</dbReference>
<keyword evidence="9 18" id="KW-0630">Potassium</keyword>
<evidence type="ECO:0000256" key="12">
    <source>
        <dbReference type="ARBA" id="ARBA00023239"/>
    </source>
</evidence>
<evidence type="ECO:0000256" key="17">
    <source>
        <dbReference type="HAMAP-Rule" id="MF_01965"/>
    </source>
</evidence>
<feature type="binding site" evidence="17">
    <location>
        <begin position="449"/>
        <end position="453"/>
    </location>
    <ligand>
        <name>AMP</name>
        <dbReference type="ChEBI" id="CHEBI:456215"/>
    </ligand>
</feature>
<evidence type="ECO:0000256" key="11">
    <source>
        <dbReference type="ARBA" id="ARBA00023235"/>
    </source>
</evidence>
<comment type="catalytic activity">
    <reaction evidence="15 17 18">
        <text>(6S)-NADHX + ADP = AMP + phosphate + NADH + H(+)</text>
        <dbReference type="Rhea" id="RHEA:32223"/>
        <dbReference type="ChEBI" id="CHEBI:15378"/>
        <dbReference type="ChEBI" id="CHEBI:43474"/>
        <dbReference type="ChEBI" id="CHEBI:57945"/>
        <dbReference type="ChEBI" id="CHEBI:64074"/>
        <dbReference type="ChEBI" id="CHEBI:456215"/>
        <dbReference type="ChEBI" id="CHEBI:456216"/>
        <dbReference type="EC" id="4.2.1.136"/>
    </reaction>
</comment>
<protein>
    <recommendedName>
        <fullName evidence="17">ADP-dependent (S)-NAD(P)H-hydrate dehydratase</fullName>
        <ecNumber evidence="17">4.2.1.136</ecNumber>
    </recommendedName>
    <alternativeName>
        <fullName evidence="17">ADP-dependent NAD(P)HX dehydratase</fullName>
    </alternativeName>
</protein>
<feature type="compositionally biased region" description="Low complexity" evidence="19">
    <location>
        <begin position="247"/>
        <end position="260"/>
    </location>
</feature>
<dbReference type="Gene3D" id="3.40.50.10260">
    <property type="entry name" value="YjeF N-terminal domain"/>
    <property type="match status" value="1"/>
</dbReference>
<keyword evidence="7 17" id="KW-0067">ATP-binding</keyword>
<gene>
    <name evidence="17" type="primary">nnrD</name>
    <name evidence="22" type="ORF">P353_07735</name>
</gene>
<evidence type="ECO:0000313" key="22">
    <source>
        <dbReference type="EMBL" id="KGH31069.1"/>
    </source>
</evidence>
<dbReference type="PROSITE" id="PS01050">
    <property type="entry name" value="YJEF_C_2"/>
    <property type="match status" value="1"/>
</dbReference>
<evidence type="ECO:0000259" key="20">
    <source>
        <dbReference type="PROSITE" id="PS51383"/>
    </source>
</evidence>
<dbReference type="InterPro" id="IPR017953">
    <property type="entry name" value="Carbohydrate_kinase_pred_CS"/>
</dbReference>
<dbReference type="EC" id="4.2.1.136" evidence="17"/>
<dbReference type="GO" id="GO:0005524">
    <property type="term" value="F:ATP binding"/>
    <property type="evidence" value="ECO:0007669"/>
    <property type="project" value="UniProtKB-UniRule"/>
</dbReference>
<comment type="catalytic activity">
    <reaction evidence="2 18">
        <text>(6R)-NADPHX = (6S)-NADPHX</text>
        <dbReference type="Rhea" id="RHEA:32227"/>
        <dbReference type="ChEBI" id="CHEBI:64076"/>
        <dbReference type="ChEBI" id="CHEBI:64077"/>
        <dbReference type="EC" id="5.1.99.6"/>
    </reaction>
</comment>
<reference evidence="22 23" key="1">
    <citation type="submission" date="2013-09" db="EMBL/GenBank/DDBJ databases">
        <title>High correlation between genotypes and phenotypes of environmental bacteria Comamonas testosteroni strains.</title>
        <authorList>
            <person name="Liu L."/>
            <person name="Zhu W."/>
            <person name="Xia X."/>
            <person name="Xu B."/>
            <person name="Luo M."/>
            <person name="Wang G."/>
        </authorList>
    </citation>
    <scope>NUCLEOTIDE SEQUENCE [LARGE SCALE GENOMIC DNA]</scope>
    <source>
        <strain evidence="22 23">JL40</strain>
    </source>
</reference>
<dbReference type="GO" id="GO:0110051">
    <property type="term" value="P:metabolite repair"/>
    <property type="evidence" value="ECO:0007669"/>
    <property type="project" value="TreeGrafter"/>
</dbReference>
<comment type="caution">
    <text evidence="22">The sequence shown here is derived from an EMBL/GenBank/DDBJ whole genome shotgun (WGS) entry which is preliminary data.</text>
</comment>
<dbReference type="GO" id="GO:0046872">
    <property type="term" value="F:metal ion binding"/>
    <property type="evidence" value="ECO:0007669"/>
    <property type="project" value="UniProtKB-UniRule"/>
</dbReference>
<evidence type="ECO:0000256" key="5">
    <source>
        <dbReference type="ARBA" id="ARBA00022723"/>
    </source>
</evidence>
<evidence type="ECO:0000256" key="2">
    <source>
        <dbReference type="ARBA" id="ARBA00000909"/>
    </source>
</evidence>
<feature type="binding site" evidence="17">
    <location>
        <position position="412"/>
    </location>
    <ligand>
        <name>(6S)-NADPHX</name>
        <dbReference type="ChEBI" id="CHEBI:64076"/>
    </ligand>
</feature>
<comment type="catalytic activity">
    <reaction evidence="1 18">
        <text>(6R)-NADHX = (6S)-NADHX</text>
        <dbReference type="Rhea" id="RHEA:32215"/>
        <dbReference type="ChEBI" id="CHEBI:64074"/>
        <dbReference type="ChEBI" id="CHEBI:64075"/>
        <dbReference type="EC" id="5.1.99.6"/>
    </reaction>
</comment>
<keyword evidence="6 17" id="KW-0547">Nucleotide-binding</keyword>
<organism evidence="22 23">
    <name type="scientific">Comamonas testosteroni</name>
    <name type="common">Pseudomonas testosteroni</name>
    <dbReference type="NCBI Taxonomy" id="285"/>
    <lineage>
        <taxon>Bacteria</taxon>
        <taxon>Pseudomonadati</taxon>
        <taxon>Pseudomonadota</taxon>
        <taxon>Betaproteobacteria</taxon>
        <taxon>Burkholderiales</taxon>
        <taxon>Comamonadaceae</taxon>
        <taxon>Comamonas</taxon>
    </lineage>
</organism>
<evidence type="ECO:0000256" key="4">
    <source>
        <dbReference type="ARBA" id="ARBA00009524"/>
    </source>
</evidence>
<comment type="similarity">
    <text evidence="17">Belongs to the NnrD/CARKD family.</text>
</comment>
<dbReference type="InterPro" id="IPR029056">
    <property type="entry name" value="Ribokinase-like"/>
</dbReference>
<dbReference type="Pfam" id="PF01256">
    <property type="entry name" value="Carb_kinase"/>
    <property type="match status" value="1"/>
</dbReference>
<proteinExistence type="inferred from homology"/>
<feature type="domain" description="YjeF C-terminal" evidence="20">
    <location>
        <begin position="262"/>
        <end position="531"/>
    </location>
</feature>
<dbReference type="GO" id="GO:0046496">
    <property type="term" value="P:nicotinamide nucleotide metabolic process"/>
    <property type="evidence" value="ECO:0007669"/>
    <property type="project" value="UniProtKB-UniRule"/>
</dbReference>
<evidence type="ECO:0000256" key="6">
    <source>
        <dbReference type="ARBA" id="ARBA00022741"/>
    </source>
</evidence>
<dbReference type="InterPro" id="IPR030677">
    <property type="entry name" value="Nnr"/>
</dbReference>
<evidence type="ECO:0000259" key="21">
    <source>
        <dbReference type="PROSITE" id="PS51385"/>
    </source>
</evidence>
<dbReference type="EMBL" id="AWOR01000032">
    <property type="protein sequence ID" value="KGH31069.1"/>
    <property type="molecule type" value="Genomic_DNA"/>
</dbReference>
<name>A0A096FMG7_COMTE</name>
<dbReference type="GO" id="GO:0016301">
    <property type="term" value="F:kinase activity"/>
    <property type="evidence" value="ECO:0007669"/>
    <property type="project" value="UniProtKB-KW"/>
</dbReference>
<feature type="binding site" evidence="17">
    <location>
        <position position="356"/>
    </location>
    <ligand>
        <name>(6S)-NADPHX</name>
        <dbReference type="ChEBI" id="CHEBI:64076"/>
    </ligand>
</feature>
<evidence type="ECO:0000256" key="19">
    <source>
        <dbReference type="SAM" id="MobiDB-lite"/>
    </source>
</evidence>
<dbReference type="InterPro" id="IPR000631">
    <property type="entry name" value="CARKD"/>
</dbReference>
<feature type="binding site" evidence="17">
    <location>
        <position position="479"/>
    </location>
    <ligand>
        <name>(6S)-NADPHX</name>
        <dbReference type="ChEBI" id="CHEBI:64076"/>
    </ligand>
</feature>
<feature type="region of interest" description="Disordered" evidence="19">
    <location>
        <begin position="247"/>
        <end position="278"/>
    </location>
</feature>
<dbReference type="PANTHER" id="PTHR12592">
    <property type="entry name" value="ATP-DEPENDENT (S)-NAD(P)H-HYDRATE DEHYDRATASE FAMILY MEMBER"/>
    <property type="match status" value="1"/>
</dbReference>
<evidence type="ECO:0000256" key="14">
    <source>
        <dbReference type="ARBA" id="ARBA00025153"/>
    </source>
</evidence>
<keyword evidence="8 17" id="KW-0521">NADP</keyword>
<keyword evidence="12 17" id="KW-0456">Lyase</keyword>
<evidence type="ECO:0000256" key="16">
    <source>
        <dbReference type="ARBA" id="ARBA00049209"/>
    </source>
</evidence>
<comment type="similarity">
    <text evidence="3 18">In the N-terminal section; belongs to the NnrE/AIBP family.</text>
</comment>
<dbReference type="PROSITE" id="PS51383">
    <property type="entry name" value="YJEF_C_3"/>
    <property type="match status" value="1"/>
</dbReference>
<comment type="cofactor">
    <cofactor evidence="18">
        <name>K(+)</name>
        <dbReference type="ChEBI" id="CHEBI:29103"/>
    </cofactor>
    <text evidence="18">Binds 1 potassium ion per subunit.</text>
</comment>
<evidence type="ECO:0000256" key="3">
    <source>
        <dbReference type="ARBA" id="ARBA00006001"/>
    </source>
</evidence>
<evidence type="ECO:0000313" key="23">
    <source>
        <dbReference type="Proteomes" id="UP000029553"/>
    </source>
</evidence>
<dbReference type="PANTHER" id="PTHR12592:SF0">
    <property type="entry name" value="ATP-DEPENDENT (S)-NAD(P)H-HYDRATE DEHYDRATASE"/>
    <property type="match status" value="1"/>
</dbReference>
<evidence type="ECO:0000256" key="15">
    <source>
        <dbReference type="ARBA" id="ARBA00048238"/>
    </source>
</evidence>
<keyword evidence="22" id="KW-0808">Transferase</keyword>
<dbReference type="HAMAP" id="MF_01965">
    <property type="entry name" value="NADHX_dehydratase"/>
    <property type="match status" value="1"/>
</dbReference>
<comment type="function">
    <text evidence="17">Catalyzes the dehydration of the S-form of NAD(P)HX at the expense of ADP, which is converted to AMP. Together with NAD(P)HX epimerase, which catalyzes the epimerization of the S- and R-forms, the enzyme allows the repair of both epimers of NAD(P)HX, a damaged form of NAD(P)H that is a result of enzymatic or heat-dependent hydration.</text>
</comment>
<dbReference type="PIRSF" id="PIRSF017184">
    <property type="entry name" value="Nnr"/>
    <property type="match status" value="1"/>
</dbReference>
<dbReference type="CDD" id="cd01171">
    <property type="entry name" value="YXKO-related"/>
    <property type="match status" value="1"/>
</dbReference>
<evidence type="ECO:0000256" key="10">
    <source>
        <dbReference type="ARBA" id="ARBA00023027"/>
    </source>
</evidence>
<evidence type="ECO:0000256" key="1">
    <source>
        <dbReference type="ARBA" id="ARBA00000013"/>
    </source>
</evidence>
<comment type="function">
    <text evidence="14 18">Bifunctional enzyme that catalyzes the epimerization of the S- and R-forms of NAD(P)HX and the dehydration of the S-form of NAD(P)HX at the expense of ADP, which is converted to AMP. This allows the repair of both epimers of NAD(P)HX, a damaged form of NAD(P)H that is a result of enzymatic or heat-dependent hydration.</text>
</comment>
<dbReference type="AlphaFoldDB" id="A0A096FMG7"/>
<dbReference type="GO" id="GO:0052856">
    <property type="term" value="F:NAD(P)HX epimerase activity"/>
    <property type="evidence" value="ECO:0007669"/>
    <property type="project" value="UniProtKB-EC"/>
</dbReference>
<keyword evidence="5 18" id="KW-0479">Metal-binding</keyword>
<feature type="domain" description="YjeF N-terminal" evidence="21">
    <location>
        <begin position="28"/>
        <end position="244"/>
    </location>
</feature>
<keyword evidence="10 17" id="KW-0520">NAD</keyword>
<evidence type="ECO:0000256" key="8">
    <source>
        <dbReference type="ARBA" id="ARBA00022857"/>
    </source>
</evidence>
<dbReference type="Gene3D" id="3.40.1190.20">
    <property type="match status" value="1"/>
</dbReference>
<keyword evidence="22" id="KW-0418">Kinase</keyword>
<evidence type="ECO:0000256" key="7">
    <source>
        <dbReference type="ARBA" id="ARBA00022840"/>
    </source>
</evidence>
<comment type="cofactor">
    <cofactor evidence="17">
        <name>Mg(2+)</name>
        <dbReference type="ChEBI" id="CHEBI:18420"/>
    </cofactor>
</comment>
<dbReference type="InterPro" id="IPR004443">
    <property type="entry name" value="YjeF_N_dom"/>
</dbReference>
<dbReference type="Proteomes" id="UP000029553">
    <property type="component" value="Unassembled WGS sequence"/>
</dbReference>
<evidence type="ECO:0000256" key="18">
    <source>
        <dbReference type="PIRNR" id="PIRNR017184"/>
    </source>
</evidence>